<comment type="caution">
    <text evidence="1">The sequence shown here is derived from an EMBL/GenBank/DDBJ whole genome shotgun (WGS) entry which is preliminary data.</text>
</comment>
<sequence length="510" mass="56024">MGYLPPPTGKWQLVCLTLTNSVSLAHFGYDQGIFAGALISPDFIATFPETKDPAVSGITSSCFSLGAFFGCLASFLLGDRLGRKKAIYAGLTMNVVGVVLQVAGYHLPQMIVGRLLNGFGMGVISSTCPVFVAEASPSHIRGKLVVLGSLCNTVGFCVANWMNYAFFDDNGPFQWRFPLAFQLVFSAIVAVILPVTVESPRWLLMQGRLHEAQVVLARLRGTEHDLDDTKLNDELRSIQKALQDEQEARVSIGDTLLGRDSLRNLHRLVLSCGTQLMQQFSAVNALSYYLPTLLIESVGVSSAYARLLAGANASLYLGAAFICLVLIDRVGRRRLMMYGSVGTGSCYLVAAITLREADLHPEQKAGLGKATVAMFFLYYFCYGTSFAKVPWVYNSEINSLGWRVRGAAAATATNWMSGFVIVQFTKVGVDNLGWAFYLLFAGFCWSYLPIVFLFYPETSHRTLEDMDEIFKRCGSLLVFRDTALTQRSRPQALVEAEQRRIREASAGTPV</sequence>
<keyword evidence="2" id="KW-1185">Reference proteome</keyword>
<protein>
    <submittedName>
        <fullName evidence="1">General substrate transporter</fullName>
    </submittedName>
</protein>
<reference evidence="1 2" key="1">
    <citation type="journal article" date="2022" name="New Phytol.">
        <title>Ecological generalism drives hyperdiversity of secondary metabolite gene clusters in xylarialean endophytes.</title>
        <authorList>
            <person name="Franco M.E.E."/>
            <person name="Wisecaver J.H."/>
            <person name="Arnold A.E."/>
            <person name="Ju Y.M."/>
            <person name="Slot J.C."/>
            <person name="Ahrendt S."/>
            <person name="Moore L.P."/>
            <person name="Eastman K.E."/>
            <person name="Scott K."/>
            <person name="Konkel Z."/>
            <person name="Mondo S.J."/>
            <person name="Kuo A."/>
            <person name="Hayes R.D."/>
            <person name="Haridas S."/>
            <person name="Andreopoulos B."/>
            <person name="Riley R."/>
            <person name="LaButti K."/>
            <person name="Pangilinan J."/>
            <person name="Lipzen A."/>
            <person name="Amirebrahimi M."/>
            <person name="Yan J."/>
            <person name="Adam C."/>
            <person name="Keymanesh K."/>
            <person name="Ng V."/>
            <person name="Louie K."/>
            <person name="Northen T."/>
            <person name="Drula E."/>
            <person name="Henrissat B."/>
            <person name="Hsieh H.M."/>
            <person name="Youens-Clark K."/>
            <person name="Lutzoni F."/>
            <person name="Miadlikowska J."/>
            <person name="Eastwood D.C."/>
            <person name="Hamelin R.C."/>
            <person name="Grigoriev I.V."/>
            <person name="U'Ren J.M."/>
        </authorList>
    </citation>
    <scope>NUCLEOTIDE SEQUENCE [LARGE SCALE GENOMIC DNA]</scope>
    <source>
        <strain evidence="1 2">CBS 119005</strain>
    </source>
</reference>
<accession>A0ACB9ZGY3</accession>
<name>A0ACB9ZGY3_9PEZI</name>
<gene>
    <name evidence="1" type="ORF">F4820DRAFT_320220</name>
</gene>
<organism evidence="1 2">
    <name type="scientific">Hypoxylon rubiginosum</name>
    <dbReference type="NCBI Taxonomy" id="110542"/>
    <lineage>
        <taxon>Eukaryota</taxon>
        <taxon>Fungi</taxon>
        <taxon>Dikarya</taxon>
        <taxon>Ascomycota</taxon>
        <taxon>Pezizomycotina</taxon>
        <taxon>Sordariomycetes</taxon>
        <taxon>Xylariomycetidae</taxon>
        <taxon>Xylariales</taxon>
        <taxon>Hypoxylaceae</taxon>
        <taxon>Hypoxylon</taxon>
    </lineage>
</organism>
<proteinExistence type="predicted"/>
<evidence type="ECO:0000313" key="2">
    <source>
        <dbReference type="Proteomes" id="UP001497700"/>
    </source>
</evidence>
<evidence type="ECO:0000313" key="1">
    <source>
        <dbReference type="EMBL" id="KAI4870080.1"/>
    </source>
</evidence>
<dbReference type="EMBL" id="MU393426">
    <property type="protein sequence ID" value="KAI4870080.1"/>
    <property type="molecule type" value="Genomic_DNA"/>
</dbReference>
<dbReference type="Proteomes" id="UP001497700">
    <property type="component" value="Unassembled WGS sequence"/>
</dbReference>